<dbReference type="RefSeq" id="WP_165011346.1">
    <property type="nucleotide sequence ID" value="NZ_JAALDL010000001.1"/>
</dbReference>
<dbReference type="AlphaFoldDB" id="A0A6M1R7U4"/>
<dbReference type="GO" id="GO:0016787">
    <property type="term" value="F:hydrolase activity"/>
    <property type="evidence" value="ECO:0007669"/>
    <property type="project" value="UniProtKB-KW"/>
</dbReference>
<dbReference type="InterPro" id="IPR029058">
    <property type="entry name" value="AB_hydrolase_fold"/>
</dbReference>
<dbReference type="PANTHER" id="PTHR48098">
    <property type="entry name" value="ENTEROCHELIN ESTERASE-RELATED"/>
    <property type="match status" value="1"/>
</dbReference>
<organism evidence="1 2">
    <name type="scientific">Grimontia sedimenti</name>
    <dbReference type="NCBI Taxonomy" id="2711294"/>
    <lineage>
        <taxon>Bacteria</taxon>
        <taxon>Pseudomonadati</taxon>
        <taxon>Pseudomonadota</taxon>
        <taxon>Gammaproteobacteria</taxon>
        <taxon>Vibrionales</taxon>
        <taxon>Vibrionaceae</taxon>
        <taxon>Grimontia</taxon>
    </lineage>
</organism>
<dbReference type="EMBL" id="JAALDL010000001">
    <property type="protein sequence ID" value="NGN96200.1"/>
    <property type="molecule type" value="Genomic_DNA"/>
</dbReference>
<name>A0A6M1R7U4_9GAMM</name>
<dbReference type="PANTHER" id="PTHR48098:SF6">
    <property type="entry name" value="FERRI-BACILLIBACTIN ESTERASE BESA"/>
    <property type="match status" value="1"/>
</dbReference>
<evidence type="ECO:0000313" key="1">
    <source>
        <dbReference type="EMBL" id="NGN96200.1"/>
    </source>
</evidence>
<reference evidence="1 2" key="1">
    <citation type="submission" date="2020-02" db="EMBL/GenBank/DDBJ databases">
        <title>The draft genome of Grimontia sedimenta sp. nov., isolated from benthic sediments near coral reefs south of Kuwait.</title>
        <authorList>
            <person name="Mahmoud H.M."/>
            <person name="Jose L."/>
            <person name="Eapen S."/>
        </authorList>
    </citation>
    <scope>NUCLEOTIDE SEQUENCE [LARGE SCALE GENOMIC DNA]</scope>
    <source>
        <strain evidence="1 2">S25</strain>
    </source>
</reference>
<accession>A0A6M1R7U4</accession>
<dbReference type="InterPro" id="IPR050583">
    <property type="entry name" value="Mycobacterial_A85_antigen"/>
</dbReference>
<dbReference type="Pfam" id="PF00756">
    <property type="entry name" value="Esterase"/>
    <property type="match status" value="1"/>
</dbReference>
<protein>
    <submittedName>
        <fullName evidence="1">Alpha/beta fold hydrolase</fullName>
    </submittedName>
</protein>
<dbReference type="Gene3D" id="3.40.50.1820">
    <property type="entry name" value="alpha/beta hydrolase"/>
    <property type="match status" value="1"/>
</dbReference>
<dbReference type="SUPFAM" id="SSF53474">
    <property type="entry name" value="alpha/beta-Hydrolases"/>
    <property type="match status" value="1"/>
</dbReference>
<evidence type="ECO:0000313" key="2">
    <source>
        <dbReference type="Proteomes" id="UP000473008"/>
    </source>
</evidence>
<keyword evidence="2" id="KW-1185">Reference proteome</keyword>
<dbReference type="Proteomes" id="UP000473008">
    <property type="component" value="Unassembled WGS sequence"/>
</dbReference>
<proteinExistence type="predicted"/>
<comment type="caution">
    <text evidence="1">The sequence shown here is derived from an EMBL/GenBank/DDBJ whole genome shotgun (WGS) entry which is preliminary data.</text>
</comment>
<keyword evidence="1" id="KW-0378">Hydrolase</keyword>
<dbReference type="InterPro" id="IPR000801">
    <property type="entry name" value="Esterase-like"/>
</dbReference>
<gene>
    <name evidence="1" type="ORF">G5S52_00590</name>
</gene>
<sequence length="335" mass="37520">MSFDYQIEDDPSPTPRGALEQFSFDAPSLKDNVAGENANREIIVYLPHGYYADTNRTFPVIYVLHGYEGEPSAWFDEGLNDEAGLDDILDELIDEGDLEASIVVAVDGRSSLNGSWYINSPISGNFLDYLTTDIVKEIDIRYRTQPGKIAIMGHSMGGFGAMMAAFEFPERYRTCVGLSPAGMMMKRHDYQQHSDFFEQELAKLTRGSEPEWFIYAYLTILRAIAPDPENPLLYISKDINQIVAALESFQLSEMAINRAEKIADLPIYTEIGDNEGESVGEPILDNFSAMIETFETLQLNVTSHVFAGGHTDKVIEQIYRGLRFIGGVFRDKSSV</sequence>